<evidence type="ECO:0000313" key="4">
    <source>
        <dbReference type="Proteomes" id="UP001595990"/>
    </source>
</evidence>
<dbReference type="Gene3D" id="1.10.443.10">
    <property type="entry name" value="Intergrase catalytic core"/>
    <property type="match status" value="1"/>
</dbReference>
<organism evidence="3 4">
    <name type="scientific">Streptomyces ehimensis</name>
    <dbReference type="NCBI Taxonomy" id="68195"/>
    <lineage>
        <taxon>Bacteria</taxon>
        <taxon>Bacillati</taxon>
        <taxon>Actinomycetota</taxon>
        <taxon>Actinomycetes</taxon>
        <taxon>Kitasatosporales</taxon>
        <taxon>Streptomycetaceae</taxon>
        <taxon>Streptomyces</taxon>
    </lineage>
</organism>
<feature type="domain" description="Tyr recombinase" evidence="2">
    <location>
        <begin position="1"/>
        <end position="128"/>
    </location>
</feature>
<keyword evidence="4" id="KW-1185">Reference proteome</keyword>
<evidence type="ECO:0000313" key="3">
    <source>
        <dbReference type="EMBL" id="MFC4512217.1"/>
    </source>
</evidence>
<dbReference type="SUPFAM" id="SSF56349">
    <property type="entry name" value="DNA breaking-rejoining enzymes"/>
    <property type="match status" value="1"/>
</dbReference>
<evidence type="ECO:0000256" key="1">
    <source>
        <dbReference type="ARBA" id="ARBA00023172"/>
    </source>
</evidence>
<reference evidence="4" key="1">
    <citation type="journal article" date="2019" name="Int. J. Syst. Evol. Microbiol.">
        <title>The Global Catalogue of Microorganisms (GCM) 10K type strain sequencing project: providing services to taxonomists for standard genome sequencing and annotation.</title>
        <authorList>
            <consortium name="The Broad Institute Genomics Platform"/>
            <consortium name="The Broad Institute Genome Sequencing Center for Infectious Disease"/>
            <person name="Wu L."/>
            <person name="Ma J."/>
        </authorList>
    </citation>
    <scope>NUCLEOTIDE SEQUENCE [LARGE SCALE GENOMIC DNA]</scope>
    <source>
        <strain evidence="4">CECT 8064</strain>
    </source>
</reference>
<proteinExistence type="predicted"/>
<dbReference type="InterPro" id="IPR011010">
    <property type="entry name" value="DNA_brk_join_enz"/>
</dbReference>
<dbReference type="Pfam" id="PF00589">
    <property type="entry name" value="Phage_integrase"/>
    <property type="match status" value="1"/>
</dbReference>
<evidence type="ECO:0000259" key="2">
    <source>
        <dbReference type="PROSITE" id="PS51898"/>
    </source>
</evidence>
<name>A0ABV9BDL1_9ACTN</name>
<dbReference type="Proteomes" id="UP001595990">
    <property type="component" value="Unassembled WGS sequence"/>
</dbReference>
<dbReference type="RefSeq" id="WP_417922297.1">
    <property type="nucleotide sequence ID" value="NZ_JBHSFS010000002.1"/>
</dbReference>
<comment type="caution">
    <text evidence="3">The sequence shown here is derived from an EMBL/GenBank/DDBJ whole genome shotgun (WGS) entry which is preliminary data.</text>
</comment>
<dbReference type="PROSITE" id="PS51898">
    <property type="entry name" value="TYR_RECOMBINASE"/>
    <property type="match status" value="1"/>
</dbReference>
<keyword evidence="1" id="KW-0233">DNA recombination</keyword>
<sequence>MSEEDVAALLADNSRPLGQRTLWRLLYESDVRIGELLALDVPDVRLVERVLAVAESKGGPCEVEISEAAANDLALIIAGRSAGPVFALPDGTRLSRERAHAAFRKATGKSLHALRYSSRLRHMAAPTA</sequence>
<dbReference type="InterPro" id="IPR013762">
    <property type="entry name" value="Integrase-like_cat_sf"/>
</dbReference>
<dbReference type="EMBL" id="JBHSFS010000002">
    <property type="protein sequence ID" value="MFC4512217.1"/>
    <property type="molecule type" value="Genomic_DNA"/>
</dbReference>
<accession>A0ABV9BDL1</accession>
<dbReference type="InterPro" id="IPR002104">
    <property type="entry name" value="Integrase_catalytic"/>
</dbReference>
<protein>
    <submittedName>
        <fullName evidence="3">Tyrosine-type recombinase/integrase</fullName>
    </submittedName>
</protein>
<gene>
    <name evidence="3" type="ORF">ACFPEN_04630</name>
</gene>